<sequence length="523" mass="62012">MKTVISKNLIIFDFKKIVQAVKNCRDLLTKMQDMDKGSQKKIHFRSGIDTSLLAEKPEHSWTNILPQRYFNLIDRDIYFTRILENQKEGKVELQKMLDEARKVIFSKEELIYWFHKIKEDSVHEAENILIKHEASFFSEEKDIDFERIGFLIGTYEEAEKFLSIMTAIEPIEDERAHYSLLDELEKIDEQFLETDEIPGYYNVQTHPKIKLRTHQLKDLRHDWDEMLKKHADSENTFEGFGNIAYLLDQYHTEFVWAIYQTKPRGNIKALLDFHYNSFSREKVLFLNHIEFRILPRLVNITGTSHKLYEGLFYEWLNEKREKLTIEEKDFLLRSVLSVCMTFLDNVFEYRKSKSENKYNILIRNFLKHALSSRNWSVKDQSMGGTTDPATESNTSGIAFRDIIIENEHSDHISAMECLRIKSIPRDESTDTIIRDHLVKIFRNEPLGISPLFIVVYCESKSFEETWKKYQTYIEQIDFGKYQSLGIDKEFEIDTPANLKIAKINHFRSSKNVEIYHLFINMNP</sequence>
<organism evidence="1 2">
    <name type="scientific">Flavobacterium lipolyticum</name>
    <dbReference type="NCBI Taxonomy" id="2893754"/>
    <lineage>
        <taxon>Bacteria</taxon>
        <taxon>Pseudomonadati</taxon>
        <taxon>Bacteroidota</taxon>
        <taxon>Flavobacteriia</taxon>
        <taxon>Flavobacteriales</taxon>
        <taxon>Flavobacteriaceae</taxon>
        <taxon>Flavobacterium</taxon>
    </lineage>
</organism>
<evidence type="ECO:0000313" key="1">
    <source>
        <dbReference type="EMBL" id="MCC9020405.1"/>
    </source>
</evidence>
<dbReference type="RefSeq" id="WP_230001221.1">
    <property type="nucleotide sequence ID" value="NZ_JAJJMN010000002.1"/>
</dbReference>
<comment type="caution">
    <text evidence="1">The sequence shown here is derived from an EMBL/GenBank/DDBJ whole genome shotgun (WGS) entry which is preliminary data.</text>
</comment>
<dbReference type="Proteomes" id="UP001430700">
    <property type="component" value="Unassembled WGS sequence"/>
</dbReference>
<dbReference type="EMBL" id="JAJJMN010000002">
    <property type="protein sequence ID" value="MCC9020405.1"/>
    <property type="molecule type" value="Genomic_DNA"/>
</dbReference>
<reference evidence="1" key="1">
    <citation type="submission" date="2021-11" db="EMBL/GenBank/DDBJ databases">
        <title>Description of novel Flavobacterium species.</title>
        <authorList>
            <person name="Saticioglu I.B."/>
            <person name="Ay H."/>
            <person name="Altun S."/>
            <person name="Duman M."/>
        </authorList>
    </citation>
    <scope>NUCLEOTIDE SEQUENCE</scope>
    <source>
        <strain evidence="1">F-126</strain>
    </source>
</reference>
<name>A0ABS8M6H1_9FLAO</name>
<evidence type="ECO:0008006" key="3">
    <source>
        <dbReference type="Google" id="ProtNLM"/>
    </source>
</evidence>
<protein>
    <recommendedName>
        <fullName evidence="3">Restriction endonuclease</fullName>
    </recommendedName>
</protein>
<evidence type="ECO:0000313" key="2">
    <source>
        <dbReference type="Proteomes" id="UP001430700"/>
    </source>
</evidence>
<keyword evidence="2" id="KW-1185">Reference proteome</keyword>
<gene>
    <name evidence="1" type="ORF">LNQ34_21790</name>
</gene>
<proteinExistence type="predicted"/>
<accession>A0ABS8M6H1</accession>